<dbReference type="Proteomes" id="UP001273166">
    <property type="component" value="Unassembled WGS sequence"/>
</dbReference>
<comment type="caution">
    <text evidence="1">The sequence shown here is derived from an EMBL/GenBank/DDBJ whole genome shotgun (WGS) entry which is preliminary data.</text>
</comment>
<keyword evidence="2" id="KW-1185">Reference proteome</keyword>
<dbReference type="RefSeq" id="XP_062724457.1">
    <property type="nucleotide sequence ID" value="XM_062866759.1"/>
</dbReference>
<reference evidence="1" key="2">
    <citation type="submission" date="2023-06" db="EMBL/GenBank/DDBJ databases">
        <authorList>
            <consortium name="Lawrence Berkeley National Laboratory"/>
            <person name="Mondo S.J."/>
            <person name="Hensen N."/>
            <person name="Bonometti L."/>
            <person name="Westerberg I."/>
            <person name="Brannstrom I.O."/>
            <person name="Guillou S."/>
            <person name="Cros-Aarteil S."/>
            <person name="Calhoun S."/>
            <person name="Haridas S."/>
            <person name="Kuo A."/>
            <person name="Pangilinan J."/>
            <person name="Riley R."/>
            <person name="Labutti K."/>
            <person name="Andreopoulos B."/>
            <person name="Lipzen A."/>
            <person name="Chen C."/>
            <person name="Yanf M."/>
            <person name="Daum C."/>
            <person name="Ng V."/>
            <person name="Clum A."/>
            <person name="Steindorff A."/>
            <person name="Ohm R."/>
            <person name="Martin F."/>
            <person name="Silar P."/>
            <person name="Natvig D."/>
            <person name="Lalanne C."/>
            <person name="Gautier V."/>
            <person name="Ament-Velasquez S.L."/>
            <person name="Kruys A."/>
            <person name="Hutchinson M.I."/>
            <person name="Powell A.J."/>
            <person name="Barry K."/>
            <person name="Miller A.N."/>
            <person name="Grigoriev I.V."/>
            <person name="Debuchy R."/>
            <person name="Gladieux P."/>
            <person name="Thoren M.H."/>
            <person name="Johannesson H."/>
        </authorList>
    </citation>
    <scope>NUCLEOTIDE SEQUENCE</scope>
    <source>
        <strain evidence="1">CBS 333.67</strain>
    </source>
</reference>
<dbReference type="GeneID" id="87885588"/>
<dbReference type="EMBL" id="JAUDZG010000002">
    <property type="protein sequence ID" value="KAK3308677.1"/>
    <property type="molecule type" value="Genomic_DNA"/>
</dbReference>
<reference evidence="1" key="1">
    <citation type="journal article" date="2023" name="Mol. Phylogenet. Evol.">
        <title>Genome-scale phylogeny and comparative genomics of the fungal order Sordariales.</title>
        <authorList>
            <person name="Hensen N."/>
            <person name="Bonometti L."/>
            <person name="Westerberg I."/>
            <person name="Brannstrom I.O."/>
            <person name="Guillou S."/>
            <person name="Cros-Aarteil S."/>
            <person name="Calhoun S."/>
            <person name="Haridas S."/>
            <person name="Kuo A."/>
            <person name="Mondo S."/>
            <person name="Pangilinan J."/>
            <person name="Riley R."/>
            <person name="LaButti K."/>
            <person name="Andreopoulos B."/>
            <person name="Lipzen A."/>
            <person name="Chen C."/>
            <person name="Yan M."/>
            <person name="Daum C."/>
            <person name="Ng V."/>
            <person name="Clum A."/>
            <person name="Steindorff A."/>
            <person name="Ohm R.A."/>
            <person name="Martin F."/>
            <person name="Silar P."/>
            <person name="Natvig D.O."/>
            <person name="Lalanne C."/>
            <person name="Gautier V."/>
            <person name="Ament-Velasquez S.L."/>
            <person name="Kruys A."/>
            <person name="Hutchinson M.I."/>
            <person name="Powell A.J."/>
            <person name="Barry K."/>
            <person name="Miller A.N."/>
            <person name="Grigoriev I.V."/>
            <person name="Debuchy R."/>
            <person name="Gladieux P."/>
            <person name="Hiltunen Thoren M."/>
            <person name="Johannesson H."/>
        </authorList>
    </citation>
    <scope>NUCLEOTIDE SEQUENCE</scope>
    <source>
        <strain evidence="1">CBS 333.67</strain>
    </source>
</reference>
<protein>
    <submittedName>
        <fullName evidence="1">Uncharacterized protein</fullName>
    </submittedName>
</protein>
<proteinExistence type="predicted"/>
<evidence type="ECO:0000313" key="2">
    <source>
        <dbReference type="Proteomes" id="UP001273166"/>
    </source>
</evidence>
<evidence type="ECO:0000313" key="1">
    <source>
        <dbReference type="EMBL" id="KAK3308677.1"/>
    </source>
</evidence>
<dbReference type="AlphaFoldDB" id="A0AAJ0GYU6"/>
<sequence>MVGAFHRHTGKLADILTRFNAQEKFGIYLIYGHFRLDEGNIMLGTTLTTVRRCWTKPTRITEVKPAEIHGHIFRLAPNGEMQAYEYHEGPITNLDGIDLAFFRELIKYADVNDLTNVLGLQVLSKVPEMYEFDLKNNGTVMLHEDHIKTRM</sequence>
<accession>A0AAJ0GYU6</accession>
<organism evidence="1 2">
    <name type="scientific">Chaetomium strumarium</name>
    <dbReference type="NCBI Taxonomy" id="1170767"/>
    <lineage>
        <taxon>Eukaryota</taxon>
        <taxon>Fungi</taxon>
        <taxon>Dikarya</taxon>
        <taxon>Ascomycota</taxon>
        <taxon>Pezizomycotina</taxon>
        <taxon>Sordariomycetes</taxon>
        <taxon>Sordariomycetidae</taxon>
        <taxon>Sordariales</taxon>
        <taxon>Chaetomiaceae</taxon>
        <taxon>Chaetomium</taxon>
    </lineage>
</organism>
<name>A0AAJ0GYU6_9PEZI</name>
<gene>
    <name evidence="1" type="ORF">B0T15DRAFT_491240</name>
</gene>